<accession>A0A8S3AWI5</accession>
<dbReference type="AlphaFoldDB" id="A0A8S3AWI5"/>
<feature type="domain" description="Glycosyl hydrolase family 31 C-terminal" evidence="1">
    <location>
        <begin position="1"/>
        <end position="54"/>
    </location>
</feature>
<dbReference type="Gene3D" id="2.60.40.1180">
    <property type="entry name" value="Golgi alpha-mannosidase II"/>
    <property type="match status" value="1"/>
</dbReference>
<dbReference type="InterPro" id="IPR013780">
    <property type="entry name" value="Glyco_hydro_b"/>
</dbReference>
<name>A0A8S3AWI5_9BILA</name>
<sequence length="67" mass="7607">PVTDDGGRYVQVYIPSSHWYNFHTGTQIAAQRQYIWMSAPLDTIQIFIKGGAILPTQGYAENTKFSR</sequence>
<dbReference type="Pfam" id="PF21365">
    <property type="entry name" value="Glyco_hydro_31_3rd"/>
    <property type="match status" value="1"/>
</dbReference>
<gene>
    <name evidence="2" type="ORF">GIL414_LOCUS45515</name>
</gene>
<feature type="non-terminal residue" evidence="2">
    <location>
        <position position="1"/>
    </location>
</feature>
<reference evidence="2" key="1">
    <citation type="submission" date="2021-02" db="EMBL/GenBank/DDBJ databases">
        <authorList>
            <person name="Nowell W R."/>
        </authorList>
    </citation>
    <scope>NUCLEOTIDE SEQUENCE</scope>
</reference>
<comment type="caution">
    <text evidence="2">The sequence shown here is derived from an EMBL/GenBank/DDBJ whole genome shotgun (WGS) entry which is preliminary data.</text>
</comment>
<dbReference type="Proteomes" id="UP000681720">
    <property type="component" value="Unassembled WGS sequence"/>
</dbReference>
<dbReference type="InterPro" id="IPR048395">
    <property type="entry name" value="Glyco_hydro_31_C"/>
</dbReference>
<organism evidence="2 3">
    <name type="scientific">Rotaria magnacalcarata</name>
    <dbReference type="NCBI Taxonomy" id="392030"/>
    <lineage>
        <taxon>Eukaryota</taxon>
        <taxon>Metazoa</taxon>
        <taxon>Spiralia</taxon>
        <taxon>Gnathifera</taxon>
        <taxon>Rotifera</taxon>
        <taxon>Eurotatoria</taxon>
        <taxon>Bdelloidea</taxon>
        <taxon>Philodinida</taxon>
        <taxon>Philodinidae</taxon>
        <taxon>Rotaria</taxon>
    </lineage>
</organism>
<dbReference type="PANTHER" id="PTHR22762:SF131">
    <property type="entry name" value="GLYCOSIDE HYDROLASE FAMILY 31 N-TERMINAL DOMAIN-CONTAINING PROTEIN"/>
    <property type="match status" value="1"/>
</dbReference>
<protein>
    <recommendedName>
        <fullName evidence="1">Glycosyl hydrolase family 31 C-terminal domain-containing protein</fullName>
    </recommendedName>
</protein>
<dbReference type="EMBL" id="CAJOBJ010140389">
    <property type="protein sequence ID" value="CAF4760152.1"/>
    <property type="molecule type" value="Genomic_DNA"/>
</dbReference>
<proteinExistence type="predicted"/>
<dbReference type="SUPFAM" id="SSF51011">
    <property type="entry name" value="Glycosyl hydrolase domain"/>
    <property type="match status" value="1"/>
</dbReference>
<evidence type="ECO:0000313" key="3">
    <source>
        <dbReference type="Proteomes" id="UP000681720"/>
    </source>
</evidence>
<dbReference type="PANTHER" id="PTHR22762">
    <property type="entry name" value="ALPHA-GLUCOSIDASE"/>
    <property type="match status" value="1"/>
</dbReference>
<evidence type="ECO:0000259" key="1">
    <source>
        <dbReference type="Pfam" id="PF21365"/>
    </source>
</evidence>
<evidence type="ECO:0000313" key="2">
    <source>
        <dbReference type="EMBL" id="CAF4760152.1"/>
    </source>
</evidence>
<dbReference type="GO" id="GO:0004558">
    <property type="term" value="F:alpha-1,4-glucosidase activity"/>
    <property type="evidence" value="ECO:0007669"/>
    <property type="project" value="TreeGrafter"/>
</dbReference>